<dbReference type="Proteomes" id="UP000237000">
    <property type="component" value="Unassembled WGS sequence"/>
</dbReference>
<dbReference type="PANTHER" id="PTHR36078:SF2">
    <property type="entry name" value="OS09G0473966 PROTEIN"/>
    <property type="match status" value="1"/>
</dbReference>
<feature type="region of interest" description="Disordered" evidence="1">
    <location>
        <begin position="1"/>
        <end position="50"/>
    </location>
</feature>
<feature type="compositionally biased region" description="Low complexity" evidence="1">
    <location>
        <begin position="1"/>
        <end position="26"/>
    </location>
</feature>
<name>A0A2P5EFN5_TREOI</name>
<evidence type="ECO:0000256" key="1">
    <source>
        <dbReference type="SAM" id="MobiDB-lite"/>
    </source>
</evidence>
<dbReference type="AlphaFoldDB" id="A0A2P5EFN5"/>
<organism evidence="2 3">
    <name type="scientific">Trema orientale</name>
    <name type="common">Charcoal tree</name>
    <name type="synonym">Celtis orientalis</name>
    <dbReference type="NCBI Taxonomy" id="63057"/>
    <lineage>
        <taxon>Eukaryota</taxon>
        <taxon>Viridiplantae</taxon>
        <taxon>Streptophyta</taxon>
        <taxon>Embryophyta</taxon>
        <taxon>Tracheophyta</taxon>
        <taxon>Spermatophyta</taxon>
        <taxon>Magnoliopsida</taxon>
        <taxon>eudicotyledons</taxon>
        <taxon>Gunneridae</taxon>
        <taxon>Pentapetalae</taxon>
        <taxon>rosids</taxon>
        <taxon>fabids</taxon>
        <taxon>Rosales</taxon>
        <taxon>Cannabaceae</taxon>
        <taxon>Trema</taxon>
    </lineage>
</organism>
<feature type="region of interest" description="Disordered" evidence="1">
    <location>
        <begin position="120"/>
        <end position="151"/>
    </location>
</feature>
<proteinExistence type="predicted"/>
<comment type="caution">
    <text evidence="2">The sequence shown here is derived from an EMBL/GenBank/DDBJ whole genome shotgun (WGS) entry which is preliminary data.</text>
</comment>
<feature type="compositionally biased region" description="Polar residues" evidence="1">
    <location>
        <begin position="126"/>
        <end position="144"/>
    </location>
</feature>
<dbReference type="InParanoid" id="A0A2P5EFN5"/>
<dbReference type="STRING" id="63057.A0A2P5EFN5"/>
<dbReference type="OrthoDB" id="1669448at2759"/>
<gene>
    <name evidence="2" type="ORF">TorRG33x02_198170</name>
</gene>
<keyword evidence="3" id="KW-1185">Reference proteome</keyword>
<accession>A0A2P5EFN5</accession>
<dbReference type="PANTHER" id="PTHR36078">
    <property type="entry name" value="BNACNNG21220D PROTEIN"/>
    <property type="match status" value="1"/>
</dbReference>
<evidence type="ECO:0000313" key="3">
    <source>
        <dbReference type="Proteomes" id="UP000237000"/>
    </source>
</evidence>
<protein>
    <submittedName>
        <fullName evidence="2">Uncharacterized protein</fullName>
    </submittedName>
</protein>
<reference evidence="3" key="1">
    <citation type="submission" date="2016-06" db="EMBL/GenBank/DDBJ databases">
        <title>Parallel loss of symbiosis genes in relatives of nitrogen-fixing non-legume Parasponia.</title>
        <authorList>
            <person name="Van Velzen R."/>
            <person name="Holmer R."/>
            <person name="Bu F."/>
            <person name="Rutten L."/>
            <person name="Van Zeijl A."/>
            <person name="Liu W."/>
            <person name="Santuari L."/>
            <person name="Cao Q."/>
            <person name="Sharma T."/>
            <person name="Shen D."/>
            <person name="Roswanjaya Y."/>
            <person name="Wardhani T."/>
            <person name="Kalhor M.S."/>
            <person name="Jansen J."/>
            <person name="Van den Hoogen J."/>
            <person name="Gungor B."/>
            <person name="Hartog M."/>
            <person name="Hontelez J."/>
            <person name="Verver J."/>
            <person name="Yang W.-C."/>
            <person name="Schijlen E."/>
            <person name="Repin R."/>
            <person name="Schilthuizen M."/>
            <person name="Schranz E."/>
            <person name="Heidstra R."/>
            <person name="Miyata K."/>
            <person name="Fedorova E."/>
            <person name="Kohlen W."/>
            <person name="Bisseling T."/>
            <person name="Smit S."/>
            <person name="Geurts R."/>
        </authorList>
    </citation>
    <scope>NUCLEOTIDE SEQUENCE [LARGE SCALE GENOMIC DNA]</scope>
    <source>
        <strain evidence="3">cv. RG33-2</strain>
    </source>
</reference>
<dbReference type="EMBL" id="JXTC01000163">
    <property type="protein sequence ID" value="PON84357.1"/>
    <property type="molecule type" value="Genomic_DNA"/>
</dbReference>
<sequence length="151" mass="16756">MATMPSSSSPPSLSSASNSDNSPSKPTSHSPELQVNAGENDADENKPDLPSNLLDVYLTNHMEKFKKYEADYTRRLMAKYFTKKNLYGGNIFDENITIDCELIKSSRWPCTRSYADPVKAFEENQRSSTSATITETPSNISNGKHPTKKNG</sequence>
<evidence type="ECO:0000313" key="2">
    <source>
        <dbReference type="EMBL" id="PON84357.1"/>
    </source>
</evidence>